<reference evidence="2" key="1">
    <citation type="journal article" date="2019" name="Int. J. Syst. Evol. Microbiol.">
        <title>The Global Catalogue of Microorganisms (GCM) 10K type strain sequencing project: providing services to taxonomists for standard genome sequencing and annotation.</title>
        <authorList>
            <consortium name="The Broad Institute Genomics Platform"/>
            <consortium name="The Broad Institute Genome Sequencing Center for Infectious Disease"/>
            <person name="Wu L."/>
            <person name="Ma J."/>
        </authorList>
    </citation>
    <scope>NUCLEOTIDE SEQUENCE [LARGE SCALE GENOMIC DNA]</scope>
    <source>
        <strain evidence="2">CGMCC 4.7427</strain>
    </source>
</reference>
<evidence type="ECO:0000313" key="1">
    <source>
        <dbReference type="EMBL" id="MFC4689694.1"/>
    </source>
</evidence>
<proteinExistence type="predicted"/>
<comment type="caution">
    <text evidence="1">The sequence shown here is derived from an EMBL/GenBank/DDBJ whole genome shotgun (WGS) entry which is preliminary data.</text>
</comment>
<organism evidence="1 2">
    <name type="scientific">Dokdonia genika</name>
    <dbReference type="NCBI Taxonomy" id="308113"/>
    <lineage>
        <taxon>Bacteria</taxon>
        <taxon>Pseudomonadati</taxon>
        <taxon>Bacteroidota</taxon>
        <taxon>Flavobacteriia</taxon>
        <taxon>Flavobacteriales</taxon>
        <taxon>Flavobacteriaceae</taxon>
        <taxon>Dokdonia</taxon>
    </lineage>
</organism>
<keyword evidence="2" id="KW-1185">Reference proteome</keyword>
<dbReference type="Gene3D" id="2.60.40.3140">
    <property type="match status" value="1"/>
</dbReference>
<evidence type="ECO:0008006" key="3">
    <source>
        <dbReference type="Google" id="ProtNLM"/>
    </source>
</evidence>
<gene>
    <name evidence="1" type="ORF">ACFO5T_04555</name>
</gene>
<sequence length="627" mass="71843">MINQLSNHILFTARVLIILGFSFQTYGQIDLFEEVTEEMLSLTKDELFPDAVAIILERNVEVEVGGYEIVKERVKIFNKEGYDYATVDFPHQNIEKISGQTYNLVDGKIAITQLSKRISLAGNDKGEKIKKLESFTMPQIREGSIFEYVYKATRGTFNDIPLQFSIPVKKINISIRNASRYHYDILQNPRALLDLTITKSNETTYLSKTNIAPLKNEKYVFDINQYRSKLEISTTGAVYNKKYNTFDKYVESLVSRTSFINGYKPVKTYKDDVAQVIKGVTDKEKQVELLYNFIKSHKKWNGYYGIWPDNESARFAYKNPEGDGADINMLLISVLKSIGFTAAPVLVSSKRNGLPITPSSDVFNYVLAGVYLDGNLKLLDAASNKANYNMLPKPMVNWRGILIKEDKSYEWVDLKFQSVSKSSTLVTAQIDEDLVLTGNVKYRLNGHYASDSQETLKDISTEKFLKFTNIDDGNYEIENLTRKSVDTIAHQSVWDYEFTNEFDIEEVGDKIYLSPLLMYGKQTNPFKNEERLYPIDFGYPKVSSHMINISIPDGYKVQTIPEMMRIAMPENIGSYLYSINVVDNVIQVVSRFTIKESVVPIDFYGELRKFFSLRAEKEKETIVLVKK</sequence>
<dbReference type="RefSeq" id="WP_380032424.1">
    <property type="nucleotide sequence ID" value="NZ_JBHSHB010000008.1"/>
</dbReference>
<dbReference type="Proteomes" id="UP001595878">
    <property type="component" value="Unassembled WGS sequence"/>
</dbReference>
<name>A0ABV9L6I7_9FLAO</name>
<protein>
    <recommendedName>
        <fullName evidence="3">DUF3857 domain-containing protein</fullName>
    </recommendedName>
</protein>
<dbReference type="Gene3D" id="2.60.120.1130">
    <property type="match status" value="1"/>
</dbReference>
<dbReference type="EMBL" id="JBHSHB010000008">
    <property type="protein sequence ID" value="MFC4689694.1"/>
    <property type="molecule type" value="Genomic_DNA"/>
</dbReference>
<evidence type="ECO:0000313" key="2">
    <source>
        <dbReference type="Proteomes" id="UP001595878"/>
    </source>
</evidence>
<dbReference type="Gene3D" id="3.10.620.30">
    <property type="match status" value="1"/>
</dbReference>
<accession>A0ABV9L6I7</accession>